<dbReference type="InterPro" id="IPR054168">
    <property type="entry name" value="PG_1098_Fer"/>
</dbReference>
<comment type="caution">
    <text evidence="4">The sequence shown here is derived from an EMBL/GenBank/DDBJ whole genome shotgun (WGS) entry which is preliminary data.</text>
</comment>
<dbReference type="Pfam" id="PF22013">
    <property type="entry name" value="PG_1098_Fer"/>
    <property type="match status" value="1"/>
</dbReference>
<evidence type="ECO:0000313" key="4">
    <source>
        <dbReference type="EMBL" id="KGN98241.1"/>
    </source>
</evidence>
<evidence type="ECO:0000259" key="3">
    <source>
        <dbReference type="Pfam" id="PF22013"/>
    </source>
</evidence>
<accession>A0A0A2G4R5</accession>
<reference evidence="4 5" key="1">
    <citation type="submission" date="2014-08" db="EMBL/GenBank/DDBJ databases">
        <title>Porphyromonas gingivicanis strain:COT-022_OH1391 Genome sequencing.</title>
        <authorList>
            <person name="Wallis C."/>
            <person name="Deusch O."/>
            <person name="O'Flynn C."/>
            <person name="Davis I."/>
            <person name="Jospin G."/>
            <person name="Darling A.E."/>
            <person name="Coil D.A."/>
            <person name="Alexiev A."/>
            <person name="Horsfall A."/>
            <person name="Kirkwood N."/>
            <person name="Harris S."/>
            <person name="Eisen J.A."/>
        </authorList>
    </citation>
    <scope>NUCLEOTIDE SEQUENCE [LARGE SCALE GENOMIC DNA]</scope>
    <source>
        <strain evidence="5">COT-022 OH1391</strain>
    </source>
</reference>
<feature type="domain" description="PG-1098 N-terminal" evidence="2">
    <location>
        <begin position="1"/>
        <end position="35"/>
    </location>
</feature>
<name>A0A0A2G4R5_9PORP</name>
<dbReference type="Gene3D" id="3.40.50.150">
    <property type="entry name" value="Vaccinia Virus protein VP39"/>
    <property type="match status" value="1"/>
</dbReference>
<dbReference type="AlphaFoldDB" id="A0A0A2G4R5"/>
<dbReference type="SUPFAM" id="SSF53335">
    <property type="entry name" value="S-adenosyl-L-methionine-dependent methyltransferases"/>
    <property type="match status" value="1"/>
</dbReference>
<keyword evidence="5" id="KW-1185">Reference proteome</keyword>
<dbReference type="InterPro" id="IPR029063">
    <property type="entry name" value="SAM-dependent_MTases_sf"/>
</dbReference>
<dbReference type="InterPro" id="IPR054111">
    <property type="entry name" value="PG_1098_N"/>
</dbReference>
<dbReference type="EMBL" id="JQZW01000008">
    <property type="protein sequence ID" value="KGN98241.1"/>
    <property type="molecule type" value="Genomic_DNA"/>
</dbReference>
<evidence type="ECO:0000313" key="5">
    <source>
        <dbReference type="Proteomes" id="UP000030134"/>
    </source>
</evidence>
<evidence type="ECO:0000259" key="1">
    <source>
        <dbReference type="Pfam" id="PF18096"/>
    </source>
</evidence>
<organism evidence="4 5">
    <name type="scientific">Porphyromonas gingivicanis</name>
    <dbReference type="NCBI Taxonomy" id="266762"/>
    <lineage>
        <taxon>Bacteria</taxon>
        <taxon>Pseudomonadati</taxon>
        <taxon>Bacteroidota</taxon>
        <taxon>Bacteroidia</taxon>
        <taxon>Bacteroidales</taxon>
        <taxon>Porphyromonadaceae</taxon>
        <taxon>Porphyromonas</taxon>
    </lineage>
</organism>
<protein>
    <submittedName>
        <fullName evidence="4">Uncharacterized protein</fullName>
    </submittedName>
</protein>
<dbReference type="InterPro" id="IPR041497">
    <property type="entry name" value="Thump-like"/>
</dbReference>
<dbReference type="Proteomes" id="UP000030134">
    <property type="component" value="Unassembled WGS sequence"/>
</dbReference>
<gene>
    <name evidence="4" type="ORF">HQ36_04900</name>
</gene>
<feature type="domain" description="PG-1098 ferredoxin-like" evidence="3">
    <location>
        <begin position="283"/>
        <end position="326"/>
    </location>
</feature>
<dbReference type="Gene3D" id="1.10.10.1110">
    <property type="entry name" value="Methyltransferase PG1098, N-terminal domain"/>
    <property type="match status" value="1"/>
</dbReference>
<proteinExistence type="predicted"/>
<sequence length="401" mass="45760">MELVTRYEHLSPDRILLGSSSIPQELRPDVVRQLSYRSKMLIKYPSFMERGIYLPAGITYEQASSEATALYKQTYVKEAERLTDGTGGLGIDFVAMASKALSATYIEREELFVEAARYNLPHLLQKYKGLTFSILRADMTDCLEMIIERGTTLLYFDPARRSEEGQRTYALKDIIPNPMEICARLKELNYKGRILIKLSPMIDITNTLRQMPMLSHIEIVMSQGEVKELLGYIEDLEEEKSEEKIPIKVTSLSIEGKLQHTFVGSLREERASKPSLAEKVGQYLYVPHAGAFKSGLYNTIAERWNVQVLHPNSHLYTSDNLCQNFPGKVYQIAEVLPFSAGMLKRLRKSIPKANFSARNFPLNPEQFYAKSRIKSGDEVRLFGTTIYDETLIILRVLLVEH</sequence>
<evidence type="ECO:0000259" key="2">
    <source>
        <dbReference type="Pfam" id="PF21911"/>
    </source>
</evidence>
<dbReference type="Pfam" id="PF18096">
    <property type="entry name" value="Thump_like"/>
    <property type="match status" value="1"/>
</dbReference>
<dbReference type="Pfam" id="PF21911">
    <property type="entry name" value="PG_1098_N"/>
    <property type="match status" value="1"/>
</dbReference>
<dbReference type="eggNOG" id="COG0742">
    <property type="taxonomic scope" value="Bacteria"/>
</dbReference>
<dbReference type="STRING" id="266762.HQ36_04900"/>
<feature type="domain" description="THUMP-like" evidence="1">
    <location>
        <begin position="327"/>
        <end position="393"/>
    </location>
</feature>